<organism evidence="2 3">
    <name type="scientific">Dreissena polymorpha</name>
    <name type="common">Zebra mussel</name>
    <name type="synonym">Mytilus polymorpha</name>
    <dbReference type="NCBI Taxonomy" id="45954"/>
    <lineage>
        <taxon>Eukaryota</taxon>
        <taxon>Metazoa</taxon>
        <taxon>Spiralia</taxon>
        <taxon>Lophotrochozoa</taxon>
        <taxon>Mollusca</taxon>
        <taxon>Bivalvia</taxon>
        <taxon>Autobranchia</taxon>
        <taxon>Heteroconchia</taxon>
        <taxon>Euheterodonta</taxon>
        <taxon>Imparidentia</taxon>
        <taxon>Neoheterodontei</taxon>
        <taxon>Myida</taxon>
        <taxon>Dreissenoidea</taxon>
        <taxon>Dreissenidae</taxon>
        <taxon>Dreissena</taxon>
    </lineage>
</organism>
<reference evidence="2" key="2">
    <citation type="submission" date="2020-11" db="EMBL/GenBank/DDBJ databases">
        <authorList>
            <person name="McCartney M.A."/>
            <person name="Auch B."/>
            <person name="Kono T."/>
            <person name="Mallez S."/>
            <person name="Becker A."/>
            <person name="Gohl D.M."/>
            <person name="Silverstein K.A.T."/>
            <person name="Koren S."/>
            <person name="Bechman K.B."/>
            <person name="Herman A."/>
            <person name="Abrahante J.E."/>
            <person name="Garbe J."/>
        </authorList>
    </citation>
    <scope>NUCLEOTIDE SEQUENCE</scope>
    <source>
        <strain evidence="2">Duluth1</strain>
        <tissue evidence="2">Whole animal</tissue>
    </source>
</reference>
<dbReference type="InterPro" id="IPR011009">
    <property type="entry name" value="Kinase-like_dom_sf"/>
</dbReference>
<dbReference type="PANTHER" id="PTHR24416:SF566">
    <property type="entry name" value="EPIDERMAL GROWTH FACTOR RECEPTOR"/>
    <property type="match status" value="1"/>
</dbReference>
<accession>A0A9D4HLJ2</accession>
<dbReference type="Proteomes" id="UP000828390">
    <property type="component" value="Unassembled WGS sequence"/>
</dbReference>
<gene>
    <name evidence="2" type="ORF">DPMN_064993</name>
</gene>
<dbReference type="GO" id="GO:0007169">
    <property type="term" value="P:cell surface receptor protein tyrosine kinase signaling pathway"/>
    <property type="evidence" value="ECO:0007669"/>
    <property type="project" value="TreeGrafter"/>
</dbReference>
<name>A0A9D4HLJ2_DREPO</name>
<protein>
    <recommendedName>
        <fullName evidence="1">Protein kinase domain-containing protein</fullName>
    </recommendedName>
</protein>
<evidence type="ECO:0000259" key="1">
    <source>
        <dbReference type="PROSITE" id="PS50011"/>
    </source>
</evidence>
<dbReference type="AlphaFoldDB" id="A0A9D4HLJ2"/>
<reference evidence="2" key="1">
    <citation type="journal article" date="2019" name="bioRxiv">
        <title>The Genome of the Zebra Mussel, Dreissena polymorpha: A Resource for Invasive Species Research.</title>
        <authorList>
            <person name="McCartney M.A."/>
            <person name="Auch B."/>
            <person name="Kono T."/>
            <person name="Mallez S."/>
            <person name="Zhang Y."/>
            <person name="Obille A."/>
            <person name="Becker A."/>
            <person name="Abrahante J.E."/>
            <person name="Garbe J."/>
            <person name="Badalamenti J.P."/>
            <person name="Herman A."/>
            <person name="Mangelson H."/>
            <person name="Liachko I."/>
            <person name="Sullivan S."/>
            <person name="Sone E.D."/>
            <person name="Koren S."/>
            <person name="Silverstein K.A.T."/>
            <person name="Beckman K.B."/>
            <person name="Gohl D.M."/>
        </authorList>
    </citation>
    <scope>NUCLEOTIDE SEQUENCE</scope>
    <source>
        <strain evidence="2">Duluth1</strain>
        <tissue evidence="2">Whole animal</tissue>
    </source>
</reference>
<dbReference type="InterPro" id="IPR001245">
    <property type="entry name" value="Ser-Thr/Tyr_kinase_cat_dom"/>
</dbReference>
<dbReference type="PROSITE" id="PS50011">
    <property type="entry name" value="PROTEIN_KINASE_DOM"/>
    <property type="match status" value="1"/>
</dbReference>
<dbReference type="GO" id="GO:0005524">
    <property type="term" value="F:ATP binding"/>
    <property type="evidence" value="ECO:0007669"/>
    <property type="project" value="InterPro"/>
</dbReference>
<dbReference type="PANTHER" id="PTHR24416">
    <property type="entry name" value="TYROSINE-PROTEIN KINASE RECEPTOR"/>
    <property type="match status" value="1"/>
</dbReference>
<dbReference type="InterPro" id="IPR000719">
    <property type="entry name" value="Prot_kinase_dom"/>
</dbReference>
<dbReference type="InterPro" id="IPR008266">
    <property type="entry name" value="Tyr_kinase_AS"/>
</dbReference>
<sequence length="52" mass="6235">MLDFLLDHPKQRKCKDLYLWAAQIAYGMMYLEKQKIVHRDLATRNILLQSIT</sequence>
<dbReference type="GO" id="GO:0043235">
    <property type="term" value="C:receptor complex"/>
    <property type="evidence" value="ECO:0007669"/>
    <property type="project" value="TreeGrafter"/>
</dbReference>
<dbReference type="Pfam" id="PF07714">
    <property type="entry name" value="PK_Tyr_Ser-Thr"/>
    <property type="match status" value="1"/>
</dbReference>
<keyword evidence="3" id="KW-1185">Reference proteome</keyword>
<dbReference type="EMBL" id="JAIWYP010000013">
    <property type="protein sequence ID" value="KAH3722044.1"/>
    <property type="molecule type" value="Genomic_DNA"/>
</dbReference>
<dbReference type="InterPro" id="IPR050122">
    <property type="entry name" value="RTK"/>
</dbReference>
<dbReference type="Gene3D" id="1.10.510.10">
    <property type="entry name" value="Transferase(Phosphotransferase) domain 1"/>
    <property type="match status" value="1"/>
</dbReference>
<dbReference type="GO" id="GO:0022008">
    <property type="term" value="P:neurogenesis"/>
    <property type="evidence" value="ECO:0007669"/>
    <property type="project" value="TreeGrafter"/>
</dbReference>
<dbReference type="SUPFAM" id="SSF56112">
    <property type="entry name" value="Protein kinase-like (PK-like)"/>
    <property type="match status" value="1"/>
</dbReference>
<dbReference type="GO" id="GO:0009925">
    <property type="term" value="C:basal plasma membrane"/>
    <property type="evidence" value="ECO:0007669"/>
    <property type="project" value="TreeGrafter"/>
</dbReference>
<feature type="domain" description="Protein kinase" evidence="1">
    <location>
        <begin position="1"/>
        <end position="52"/>
    </location>
</feature>
<comment type="caution">
    <text evidence="2">The sequence shown here is derived from an EMBL/GenBank/DDBJ whole genome shotgun (WGS) entry which is preliminary data.</text>
</comment>
<evidence type="ECO:0000313" key="3">
    <source>
        <dbReference type="Proteomes" id="UP000828390"/>
    </source>
</evidence>
<evidence type="ECO:0000313" key="2">
    <source>
        <dbReference type="EMBL" id="KAH3722044.1"/>
    </source>
</evidence>
<dbReference type="PROSITE" id="PS00109">
    <property type="entry name" value="PROTEIN_KINASE_TYR"/>
    <property type="match status" value="1"/>
</dbReference>
<dbReference type="GO" id="GO:0008284">
    <property type="term" value="P:positive regulation of cell population proliferation"/>
    <property type="evidence" value="ECO:0007669"/>
    <property type="project" value="TreeGrafter"/>
</dbReference>
<dbReference type="GO" id="GO:0043066">
    <property type="term" value="P:negative regulation of apoptotic process"/>
    <property type="evidence" value="ECO:0007669"/>
    <property type="project" value="TreeGrafter"/>
</dbReference>
<dbReference type="GO" id="GO:0004714">
    <property type="term" value="F:transmembrane receptor protein tyrosine kinase activity"/>
    <property type="evidence" value="ECO:0007669"/>
    <property type="project" value="TreeGrafter"/>
</dbReference>
<proteinExistence type="predicted"/>